<sequence>MWERIGVQPCVEDGRGIRQYTAAGGAPVVQISEAVGYKARLEGVLLAGNWWCITKKAAEEGAHSLDKNPLVNEDTAYDAIDGSTVLQESAGALKRSAVSTLLFTRSLLSGEVVWARC</sequence>
<proteinExistence type="predicted"/>
<accession>K0TQJ5</accession>
<evidence type="ECO:0000313" key="2">
    <source>
        <dbReference type="Proteomes" id="UP000266841"/>
    </source>
</evidence>
<protein>
    <submittedName>
        <fullName evidence="1">Uncharacterized protein</fullName>
    </submittedName>
</protein>
<keyword evidence="2" id="KW-1185">Reference proteome</keyword>
<dbReference type="Proteomes" id="UP000266841">
    <property type="component" value="Unassembled WGS sequence"/>
</dbReference>
<dbReference type="AlphaFoldDB" id="K0TQJ5"/>
<gene>
    <name evidence="1" type="ORF">THAOC_02098</name>
</gene>
<organism evidence="1 2">
    <name type="scientific">Thalassiosira oceanica</name>
    <name type="common">Marine diatom</name>
    <dbReference type="NCBI Taxonomy" id="159749"/>
    <lineage>
        <taxon>Eukaryota</taxon>
        <taxon>Sar</taxon>
        <taxon>Stramenopiles</taxon>
        <taxon>Ochrophyta</taxon>
        <taxon>Bacillariophyta</taxon>
        <taxon>Coscinodiscophyceae</taxon>
        <taxon>Thalassiosirophycidae</taxon>
        <taxon>Thalassiosirales</taxon>
        <taxon>Thalassiosiraceae</taxon>
        <taxon>Thalassiosira</taxon>
    </lineage>
</organism>
<comment type="caution">
    <text evidence="1">The sequence shown here is derived from an EMBL/GenBank/DDBJ whole genome shotgun (WGS) entry which is preliminary data.</text>
</comment>
<evidence type="ECO:0000313" key="1">
    <source>
        <dbReference type="EMBL" id="EJK76157.1"/>
    </source>
</evidence>
<reference evidence="1 2" key="1">
    <citation type="journal article" date="2012" name="Genome Biol.">
        <title>Genome and low-iron response of an oceanic diatom adapted to chronic iron limitation.</title>
        <authorList>
            <person name="Lommer M."/>
            <person name="Specht M."/>
            <person name="Roy A.S."/>
            <person name="Kraemer L."/>
            <person name="Andreson R."/>
            <person name="Gutowska M.A."/>
            <person name="Wolf J."/>
            <person name="Bergner S.V."/>
            <person name="Schilhabel M.B."/>
            <person name="Klostermeier U.C."/>
            <person name="Beiko R.G."/>
            <person name="Rosenstiel P."/>
            <person name="Hippler M."/>
            <person name="Laroche J."/>
        </authorList>
    </citation>
    <scope>NUCLEOTIDE SEQUENCE [LARGE SCALE GENOMIC DNA]</scope>
    <source>
        <strain evidence="1 2">CCMP1005</strain>
    </source>
</reference>
<dbReference type="EMBL" id="AGNL01002497">
    <property type="protein sequence ID" value="EJK76157.1"/>
    <property type="molecule type" value="Genomic_DNA"/>
</dbReference>
<name>K0TQJ5_THAOC</name>